<comment type="caution">
    <text evidence="5">The sequence shown here is derived from an EMBL/GenBank/DDBJ whole genome shotgun (WGS) entry which is preliminary data.</text>
</comment>
<dbReference type="EMBL" id="JBHSQH010000001">
    <property type="protein sequence ID" value="MFC5973059.1"/>
    <property type="molecule type" value="Genomic_DNA"/>
</dbReference>
<feature type="region of interest" description="Disordered" evidence="3">
    <location>
        <begin position="380"/>
        <end position="400"/>
    </location>
</feature>
<dbReference type="RefSeq" id="WP_247417140.1">
    <property type="nucleotide sequence ID" value="NZ_JALLGW010000001.1"/>
</dbReference>
<evidence type="ECO:0000256" key="1">
    <source>
        <dbReference type="ARBA" id="ARBA00023002"/>
    </source>
</evidence>
<dbReference type="InterPro" id="IPR036661">
    <property type="entry name" value="Luciferase-like_sf"/>
</dbReference>
<feature type="compositionally biased region" description="Acidic residues" evidence="3">
    <location>
        <begin position="388"/>
        <end position="400"/>
    </location>
</feature>
<gene>
    <name evidence="5" type="ORF">ACFPYI_17125</name>
</gene>
<dbReference type="InterPro" id="IPR050766">
    <property type="entry name" value="Bact_Lucif_Oxidored"/>
</dbReference>
<dbReference type="Pfam" id="PF00296">
    <property type="entry name" value="Bac_luciferase"/>
    <property type="match status" value="1"/>
</dbReference>
<dbReference type="PANTHER" id="PTHR30137:SF8">
    <property type="entry name" value="BLR5498 PROTEIN"/>
    <property type="match status" value="1"/>
</dbReference>
<dbReference type="GO" id="GO:0004497">
    <property type="term" value="F:monooxygenase activity"/>
    <property type="evidence" value="ECO:0007669"/>
    <property type="project" value="UniProtKB-KW"/>
</dbReference>
<keyword evidence="2" id="KW-0503">Monooxygenase</keyword>
<evidence type="ECO:0000256" key="2">
    <source>
        <dbReference type="ARBA" id="ARBA00023033"/>
    </source>
</evidence>
<dbReference type="PANTHER" id="PTHR30137">
    <property type="entry name" value="LUCIFERASE-LIKE MONOOXYGENASE"/>
    <property type="match status" value="1"/>
</dbReference>
<dbReference type="CDD" id="cd00347">
    <property type="entry name" value="Flavin_utilizing_monoxygenases"/>
    <property type="match status" value="1"/>
</dbReference>
<keyword evidence="6" id="KW-1185">Reference proteome</keyword>
<name>A0ABD5RRV7_9EURY</name>
<evidence type="ECO:0000259" key="4">
    <source>
        <dbReference type="Pfam" id="PF00296"/>
    </source>
</evidence>
<evidence type="ECO:0000313" key="5">
    <source>
        <dbReference type="EMBL" id="MFC5973059.1"/>
    </source>
</evidence>
<proteinExistence type="predicted"/>
<dbReference type="Proteomes" id="UP001596099">
    <property type="component" value="Unassembled WGS sequence"/>
</dbReference>
<organism evidence="5 6">
    <name type="scientific">Halomarina salina</name>
    <dbReference type="NCBI Taxonomy" id="1872699"/>
    <lineage>
        <taxon>Archaea</taxon>
        <taxon>Methanobacteriati</taxon>
        <taxon>Methanobacteriota</taxon>
        <taxon>Stenosarchaea group</taxon>
        <taxon>Halobacteria</taxon>
        <taxon>Halobacteriales</taxon>
        <taxon>Natronomonadaceae</taxon>
        <taxon>Halomarina</taxon>
    </lineage>
</organism>
<dbReference type="InterPro" id="IPR011251">
    <property type="entry name" value="Luciferase-like_dom"/>
</dbReference>
<protein>
    <submittedName>
        <fullName evidence="5">LLM class flavin-dependent oxidoreductase</fullName>
        <ecNumber evidence="5">1.-.-.-</ecNumber>
    </submittedName>
</protein>
<keyword evidence="1 5" id="KW-0560">Oxidoreductase</keyword>
<evidence type="ECO:0000313" key="6">
    <source>
        <dbReference type="Proteomes" id="UP001596099"/>
    </source>
</evidence>
<reference evidence="5 6" key="1">
    <citation type="journal article" date="2019" name="Int. J. Syst. Evol. Microbiol.">
        <title>The Global Catalogue of Microorganisms (GCM) 10K type strain sequencing project: providing services to taxonomists for standard genome sequencing and annotation.</title>
        <authorList>
            <consortium name="The Broad Institute Genomics Platform"/>
            <consortium name="The Broad Institute Genome Sequencing Center for Infectious Disease"/>
            <person name="Wu L."/>
            <person name="Ma J."/>
        </authorList>
    </citation>
    <scope>NUCLEOTIDE SEQUENCE [LARGE SCALE GENOMIC DNA]</scope>
    <source>
        <strain evidence="5 6">CGMCC 1.12543</strain>
    </source>
</reference>
<dbReference type="AlphaFoldDB" id="A0ABD5RRV7"/>
<feature type="domain" description="Luciferase-like" evidence="4">
    <location>
        <begin position="1"/>
        <end position="328"/>
    </location>
</feature>
<dbReference type="EC" id="1.-.-.-" evidence="5"/>
<accession>A0ABD5RRV7</accession>
<dbReference type="SUPFAM" id="SSF51679">
    <property type="entry name" value="Bacterial luciferase-like"/>
    <property type="match status" value="1"/>
</dbReference>
<sequence>MKFGIFYEHQLPRPWSDGDEQRILDEALDQVELADQLGIDYAWEVEHHFLEEYSHSSSPEVFLAAAAERTEDIRLGHGIRLMPPDYNHPARVAEGIATLDLISDGRVEFGTGESSSSIELGGFGIDRREKDAMWQETTEQVTNMMTMEPYPGYDGEFFEMPSRNVVPKPKQDPHPPLWVACSSRSTIEEAARRGIGALCFDFAAAENAREWVDTYYETFREECEPIGHAVNPNVAMVTGFSVHEDRQEAVDRGAEGFAFFQYALAHYYGAAPHQPGRTDVWQEFQDVGGAEAVLDGVDVEAEDTPGAIGTPDDVRQHLEALEEAGVDQVIFVQQGGNNEHEHICDSLELFAEEVMPAFHERDEAHVAEKREELEPYIEEAFERKDEMDPMDADEPPMVDP</sequence>
<dbReference type="Gene3D" id="3.20.20.30">
    <property type="entry name" value="Luciferase-like domain"/>
    <property type="match status" value="1"/>
</dbReference>
<evidence type="ECO:0000256" key="3">
    <source>
        <dbReference type="SAM" id="MobiDB-lite"/>
    </source>
</evidence>